<organism evidence="1 2">
    <name type="scientific">Amycolatopsis carbonis</name>
    <dbReference type="NCBI Taxonomy" id="715471"/>
    <lineage>
        <taxon>Bacteria</taxon>
        <taxon>Bacillati</taxon>
        <taxon>Actinomycetota</taxon>
        <taxon>Actinomycetes</taxon>
        <taxon>Pseudonocardiales</taxon>
        <taxon>Pseudonocardiaceae</taxon>
        <taxon>Amycolatopsis</taxon>
    </lineage>
</organism>
<dbReference type="EMBL" id="CP127294">
    <property type="protein sequence ID" value="WIX81884.1"/>
    <property type="molecule type" value="Genomic_DNA"/>
</dbReference>
<evidence type="ECO:0000313" key="2">
    <source>
        <dbReference type="Proteomes" id="UP001236014"/>
    </source>
</evidence>
<dbReference type="InterPro" id="IPR013815">
    <property type="entry name" value="ATP_grasp_subdomain_1"/>
</dbReference>
<dbReference type="PANTHER" id="PTHR42793">
    <property type="entry name" value="COA BINDING DOMAIN CONTAINING PROTEIN"/>
    <property type="match status" value="1"/>
</dbReference>
<dbReference type="Gene3D" id="3.30.1490.20">
    <property type="entry name" value="ATP-grasp fold, A domain"/>
    <property type="match status" value="1"/>
</dbReference>
<protein>
    <submittedName>
        <fullName evidence="1">Acetate--CoA ligase family protein</fullName>
    </submittedName>
</protein>
<dbReference type="RefSeq" id="WP_285972465.1">
    <property type="nucleotide sequence ID" value="NZ_CP127294.1"/>
</dbReference>
<dbReference type="KEGG" id="acab:QRX50_14535"/>
<dbReference type="SUPFAM" id="SSF52210">
    <property type="entry name" value="Succinyl-CoA synthetase domains"/>
    <property type="match status" value="1"/>
</dbReference>
<proteinExistence type="predicted"/>
<reference evidence="1 2" key="1">
    <citation type="submission" date="2023-06" db="EMBL/GenBank/DDBJ databases">
        <authorList>
            <person name="Oyuntsetseg B."/>
            <person name="Kim S.B."/>
        </authorList>
    </citation>
    <scope>NUCLEOTIDE SEQUENCE [LARGE SCALE GENOMIC DNA]</scope>
    <source>
        <strain evidence="1 2">2-15</strain>
    </source>
</reference>
<gene>
    <name evidence="1" type="ORF">QRX50_14535</name>
</gene>
<dbReference type="Gene3D" id="3.40.50.261">
    <property type="entry name" value="Succinyl-CoA synthetase domains"/>
    <property type="match status" value="1"/>
</dbReference>
<name>A0A9Y2IL12_9PSEU</name>
<sequence>MVGSSDISHAVLKQAGFVRVPGIAELADCLVTAQVVGELPARPRIAAASVSGAGAVVLADRVQQAPALSLPELGSSTRIRLREVLADRVELHNPMDVPFLGETETFARTVATLSEAPESDIVVAVESSLAHDREVLAEVLVARPPTASPVVLSHLSEDDPIPENLLARLAAARVAVVPTPERAVQTLGLLAGDAGAQAAAEPAEDLTGYLGLPDIAALLPTDFPWAPWVSAPDREAAAQAAGRWGYPVAVKAAGRTIAHRSELGAVAVVRGEDDLTAAYERVAMVCAERGDDVVVQQGVGAGQEVLVAVVRDPEYGLSAVLRPGGVYAELLDDQVVLWHGWPAGQRLATLRESRLGVLLSGYRGQAESDVEALNTAVTTLFTALADQPVSFVELNPVLVLADGVRAIDAIGRK</sequence>
<dbReference type="Gene3D" id="3.30.470.20">
    <property type="entry name" value="ATP-grasp fold, B domain"/>
    <property type="match status" value="1"/>
</dbReference>
<keyword evidence="2" id="KW-1185">Reference proteome</keyword>
<keyword evidence="1" id="KW-0436">Ligase</keyword>
<dbReference type="InterPro" id="IPR016102">
    <property type="entry name" value="Succinyl-CoA_synth-like"/>
</dbReference>
<dbReference type="Proteomes" id="UP001236014">
    <property type="component" value="Chromosome"/>
</dbReference>
<dbReference type="GO" id="GO:0005524">
    <property type="term" value="F:ATP binding"/>
    <property type="evidence" value="ECO:0007669"/>
    <property type="project" value="InterPro"/>
</dbReference>
<dbReference type="AlphaFoldDB" id="A0A9Y2IL12"/>
<evidence type="ECO:0000313" key="1">
    <source>
        <dbReference type="EMBL" id="WIX81884.1"/>
    </source>
</evidence>
<dbReference type="Pfam" id="PF13549">
    <property type="entry name" value="ATP-grasp_5"/>
    <property type="match status" value="1"/>
</dbReference>
<dbReference type="GO" id="GO:0016874">
    <property type="term" value="F:ligase activity"/>
    <property type="evidence" value="ECO:0007669"/>
    <property type="project" value="UniProtKB-KW"/>
</dbReference>
<accession>A0A9Y2IL12</accession>
<dbReference type="SUPFAM" id="SSF56059">
    <property type="entry name" value="Glutathione synthetase ATP-binding domain-like"/>
    <property type="match status" value="1"/>
</dbReference>
<dbReference type="PANTHER" id="PTHR42793:SF1">
    <property type="entry name" value="PEPTIDYL-LYSINE N-ACETYLTRANSFERASE PATZ"/>
    <property type="match status" value="1"/>
</dbReference>